<feature type="transmembrane region" description="Helical" evidence="1">
    <location>
        <begin position="105"/>
        <end position="126"/>
    </location>
</feature>
<feature type="transmembrane region" description="Helical" evidence="1">
    <location>
        <begin position="138"/>
        <end position="157"/>
    </location>
</feature>
<sequence length="179" mass="19713">MSEQSQFHVWVMRAAFCLLVLVILFFQILPLQTQPGQWAPPDLLIGFVFAWSVRRPEYVPPLMLAVLLMLADLLLQRPPGLYAALVLMASENLKGRARALRASTLVAELVTVAMLMVAVAVAYRLVHKVMLIDTAPMGLSLLQLGLTILSYPLVVLVTHSIMRVRKTGPGDLETAGGRI</sequence>
<keyword evidence="1" id="KW-0812">Transmembrane</keyword>
<accession>A0A073J1D0</accession>
<evidence type="ECO:0000313" key="3">
    <source>
        <dbReference type="Proteomes" id="UP000027746"/>
    </source>
</evidence>
<keyword evidence="1" id="KW-1133">Transmembrane helix</keyword>
<evidence type="ECO:0000313" key="2">
    <source>
        <dbReference type="EMBL" id="KEJ95486.1"/>
    </source>
</evidence>
<protein>
    <submittedName>
        <fullName evidence="2">Membrane protein</fullName>
    </submittedName>
</protein>
<dbReference type="Proteomes" id="UP000027746">
    <property type="component" value="Unassembled WGS sequence"/>
</dbReference>
<dbReference type="RefSeq" id="WP_037926713.1">
    <property type="nucleotide sequence ID" value="NZ_CP054599.1"/>
</dbReference>
<name>A0A073J1D0_9RHOB</name>
<dbReference type="GeneID" id="68871440"/>
<dbReference type="EMBL" id="JAMD01000006">
    <property type="protein sequence ID" value="KEJ95486.1"/>
    <property type="molecule type" value="Genomic_DNA"/>
</dbReference>
<gene>
    <name evidence="2" type="ORF">SUH3_21100</name>
</gene>
<keyword evidence="3" id="KW-1185">Reference proteome</keyword>
<feature type="transmembrane region" description="Helical" evidence="1">
    <location>
        <begin position="57"/>
        <end position="75"/>
    </location>
</feature>
<proteinExistence type="predicted"/>
<comment type="caution">
    <text evidence="2">The sequence shown here is derived from an EMBL/GenBank/DDBJ whole genome shotgun (WGS) entry which is preliminary data.</text>
</comment>
<dbReference type="AlphaFoldDB" id="A0A073J1D0"/>
<keyword evidence="1" id="KW-0472">Membrane</keyword>
<organism evidence="2 3">
    <name type="scientific">Pseudosulfitobacter pseudonitzschiae</name>
    <dbReference type="NCBI Taxonomy" id="1402135"/>
    <lineage>
        <taxon>Bacteria</taxon>
        <taxon>Pseudomonadati</taxon>
        <taxon>Pseudomonadota</taxon>
        <taxon>Alphaproteobacteria</taxon>
        <taxon>Rhodobacterales</taxon>
        <taxon>Roseobacteraceae</taxon>
        <taxon>Pseudosulfitobacter</taxon>
    </lineage>
</organism>
<reference evidence="2 3" key="1">
    <citation type="submission" date="2014-01" db="EMBL/GenBank/DDBJ databases">
        <title>Sulfitobacter sp. H3 (MCCC 1A00686) Genome Sequencing.</title>
        <authorList>
            <person name="Lai Q."/>
            <person name="Hong Z."/>
        </authorList>
    </citation>
    <scope>NUCLEOTIDE SEQUENCE [LARGE SCALE GENOMIC DNA]</scope>
    <source>
        <strain evidence="2 3">H3</strain>
    </source>
</reference>
<evidence type="ECO:0000256" key="1">
    <source>
        <dbReference type="SAM" id="Phobius"/>
    </source>
</evidence>